<gene>
    <name evidence="2" type="ORF">SEMRO_796_G203650.1</name>
</gene>
<feature type="compositionally biased region" description="Basic and acidic residues" evidence="1">
    <location>
        <begin position="1"/>
        <end position="23"/>
    </location>
</feature>
<feature type="compositionally biased region" description="Acidic residues" evidence="1">
    <location>
        <begin position="43"/>
        <end position="52"/>
    </location>
</feature>
<comment type="caution">
    <text evidence="2">The sequence shown here is derived from an EMBL/GenBank/DDBJ whole genome shotgun (WGS) entry which is preliminary data.</text>
</comment>
<dbReference type="InterPro" id="IPR036865">
    <property type="entry name" value="CRAL-TRIO_dom_sf"/>
</dbReference>
<sequence>MEAIIRVEECQEAVESDRAREPNEEFEEDSVEESEASSSSESASDEEDETERFEDPIPTVLGIDDPRRMQLTREELEWARDVKELIEGYPELENLSDFMYAQLAIISRGDLEDAMRRAIGLQRFRQEYNIHDTQEAGIQCLQRMTQLFPRHLLSFSFSQIEGTYLLIHDLTKLDIDVLTTQAKVDSWMSASYYLHTVQCPDLATIRKGTIVLVECDGMSVSFKKDFRLYQDMFSQLVANYPFVGQMRCFHTNTVFNLLASMFRKVLPSHLKNTLLTGMTFDGRLDTYYLVPDAETATNRVLLRFEETLMRSTKFLALSQVI</sequence>
<feature type="compositionally biased region" description="Acidic residues" evidence="1">
    <location>
        <begin position="24"/>
        <end position="35"/>
    </location>
</feature>
<reference evidence="2" key="1">
    <citation type="submission" date="2020-06" db="EMBL/GenBank/DDBJ databases">
        <authorList>
            <consortium name="Plant Systems Biology data submission"/>
        </authorList>
    </citation>
    <scope>NUCLEOTIDE SEQUENCE</scope>
    <source>
        <strain evidence="2">D6</strain>
    </source>
</reference>
<feature type="region of interest" description="Disordered" evidence="1">
    <location>
        <begin position="1"/>
        <end position="61"/>
    </location>
</feature>
<name>A0A9N8E8D3_9STRA</name>
<dbReference type="Proteomes" id="UP001153069">
    <property type="component" value="Unassembled WGS sequence"/>
</dbReference>
<proteinExistence type="predicted"/>
<evidence type="ECO:0008006" key="4">
    <source>
        <dbReference type="Google" id="ProtNLM"/>
    </source>
</evidence>
<protein>
    <recommendedName>
        <fullName evidence="4">CRAL-TRIO domain-containing protein</fullName>
    </recommendedName>
</protein>
<keyword evidence="3" id="KW-1185">Reference proteome</keyword>
<organism evidence="2 3">
    <name type="scientific">Seminavis robusta</name>
    <dbReference type="NCBI Taxonomy" id="568900"/>
    <lineage>
        <taxon>Eukaryota</taxon>
        <taxon>Sar</taxon>
        <taxon>Stramenopiles</taxon>
        <taxon>Ochrophyta</taxon>
        <taxon>Bacillariophyta</taxon>
        <taxon>Bacillariophyceae</taxon>
        <taxon>Bacillariophycidae</taxon>
        <taxon>Naviculales</taxon>
        <taxon>Naviculaceae</taxon>
        <taxon>Seminavis</taxon>
    </lineage>
</organism>
<evidence type="ECO:0000256" key="1">
    <source>
        <dbReference type="SAM" id="MobiDB-lite"/>
    </source>
</evidence>
<dbReference type="OrthoDB" id="75724at2759"/>
<accession>A0A9N8E8D3</accession>
<dbReference type="AlphaFoldDB" id="A0A9N8E8D3"/>
<dbReference type="Gene3D" id="3.40.525.10">
    <property type="entry name" value="CRAL-TRIO lipid binding domain"/>
    <property type="match status" value="1"/>
</dbReference>
<dbReference type="EMBL" id="CAICTM010000795">
    <property type="protein sequence ID" value="CAB9516621.1"/>
    <property type="molecule type" value="Genomic_DNA"/>
</dbReference>
<evidence type="ECO:0000313" key="2">
    <source>
        <dbReference type="EMBL" id="CAB9516621.1"/>
    </source>
</evidence>
<evidence type="ECO:0000313" key="3">
    <source>
        <dbReference type="Proteomes" id="UP001153069"/>
    </source>
</evidence>